<dbReference type="Pfam" id="PF00583">
    <property type="entry name" value="Acetyltransf_1"/>
    <property type="match status" value="1"/>
</dbReference>
<feature type="domain" description="N-acetyltransferase" evidence="3">
    <location>
        <begin position="3"/>
        <end position="156"/>
    </location>
</feature>
<accession>A0ABP4W266</accession>
<evidence type="ECO:0000313" key="4">
    <source>
        <dbReference type="EMBL" id="GAA1743019.1"/>
    </source>
</evidence>
<sequence>MTVEVRRATVDDGELVARLLRDFNAEFDTPAPPAAVLAARASARIVGGQVSVLLAGSDPDDADGFAMTVQRPSIWYSGPVVLLEELFVYPHLRSTGIGAALVQRVVADAGALGAGSIEINVDEGDDDALRFYLREGFTQTEPGDTERAFYLWRELESP</sequence>
<dbReference type="CDD" id="cd04301">
    <property type="entry name" value="NAT_SF"/>
    <property type="match status" value="1"/>
</dbReference>
<dbReference type="InterPro" id="IPR000182">
    <property type="entry name" value="GNAT_dom"/>
</dbReference>
<evidence type="ECO:0000313" key="5">
    <source>
        <dbReference type="Proteomes" id="UP001501057"/>
    </source>
</evidence>
<keyword evidence="5" id="KW-1185">Reference proteome</keyword>
<keyword evidence="2" id="KW-0012">Acyltransferase</keyword>
<protein>
    <recommendedName>
        <fullName evidence="3">N-acetyltransferase domain-containing protein</fullName>
    </recommendedName>
</protein>
<name>A0ABP4W266_9ACTN</name>
<dbReference type="PROSITE" id="PS51186">
    <property type="entry name" value="GNAT"/>
    <property type="match status" value="1"/>
</dbReference>
<dbReference type="PANTHER" id="PTHR43877">
    <property type="entry name" value="AMINOALKYLPHOSPHONATE N-ACETYLTRANSFERASE-RELATED-RELATED"/>
    <property type="match status" value="1"/>
</dbReference>
<comment type="caution">
    <text evidence="4">The sequence shown here is derived from an EMBL/GenBank/DDBJ whole genome shotgun (WGS) entry which is preliminary data.</text>
</comment>
<keyword evidence="1" id="KW-0808">Transferase</keyword>
<dbReference type="InterPro" id="IPR050832">
    <property type="entry name" value="Bact_Acetyltransf"/>
</dbReference>
<dbReference type="RefSeq" id="WP_344201812.1">
    <property type="nucleotide sequence ID" value="NZ_BAAAME010000004.1"/>
</dbReference>
<dbReference type="Proteomes" id="UP001501057">
    <property type="component" value="Unassembled WGS sequence"/>
</dbReference>
<dbReference type="Gene3D" id="3.40.630.30">
    <property type="match status" value="1"/>
</dbReference>
<evidence type="ECO:0000256" key="2">
    <source>
        <dbReference type="ARBA" id="ARBA00023315"/>
    </source>
</evidence>
<gene>
    <name evidence="4" type="ORF">GCM10009710_23890</name>
</gene>
<organism evidence="4 5">
    <name type="scientific">Aeromicrobium alkaliterrae</name>
    <dbReference type="NCBI Taxonomy" id="302168"/>
    <lineage>
        <taxon>Bacteria</taxon>
        <taxon>Bacillati</taxon>
        <taxon>Actinomycetota</taxon>
        <taxon>Actinomycetes</taxon>
        <taxon>Propionibacteriales</taxon>
        <taxon>Nocardioidaceae</taxon>
        <taxon>Aeromicrobium</taxon>
    </lineage>
</organism>
<dbReference type="SUPFAM" id="SSF55729">
    <property type="entry name" value="Acyl-CoA N-acyltransferases (Nat)"/>
    <property type="match status" value="1"/>
</dbReference>
<evidence type="ECO:0000256" key="1">
    <source>
        <dbReference type="ARBA" id="ARBA00022679"/>
    </source>
</evidence>
<dbReference type="InterPro" id="IPR016181">
    <property type="entry name" value="Acyl_CoA_acyltransferase"/>
</dbReference>
<reference evidence="5" key="1">
    <citation type="journal article" date="2019" name="Int. J. Syst. Evol. Microbiol.">
        <title>The Global Catalogue of Microorganisms (GCM) 10K type strain sequencing project: providing services to taxonomists for standard genome sequencing and annotation.</title>
        <authorList>
            <consortium name="The Broad Institute Genomics Platform"/>
            <consortium name="The Broad Institute Genome Sequencing Center for Infectious Disease"/>
            <person name="Wu L."/>
            <person name="Ma J."/>
        </authorList>
    </citation>
    <scope>NUCLEOTIDE SEQUENCE [LARGE SCALE GENOMIC DNA]</scope>
    <source>
        <strain evidence="5">JCM 13518</strain>
    </source>
</reference>
<dbReference type="EMBL" id="BAAAME010000004">
    <property type="protein sequence ID" value="GAA1743019.1"/>
    <property type="molecule type" value="Genomic_DNA"/>
</dbReference>
<evidence type="ECO:0000259" key="3">
    <source>
        <dbReference type="PROSITE" id="PS51186"/>
    </source>
</evidence>
<proteinExistence type="predicted"/>